<dbReference type="HOGENOM" id="CLU_000288_63_5_1"/>
<dbReference type="GO" id="GO:0004697">
    <property type="term" value="F:diacylglycerol-dependent serine/threonine kinase activity"/>
    <property type="evidence" value="ECO:0007669"/>
    <property type="project" value="UniProtKB-EC"/>
</dbReference>
<evidence type="ECO:0000256" key="2">
    <source>
        <dbReference type="ARBA" id="ARBA00012429"/>
    </source>
</evidence>
<sequence>MLAEEKRTNGLYAIKVLKKEFIIDNDEVESTRSEKRVFLAAARERHPFLLGLHSCFQTETRVYFVMEYVSGGDLMLHIQRKQFSLRQAKFYAQEVLLALEYFHSQGIIYRDLKLDNILLTLDGHVKVADYGLCKEEMWHGSTTGTFCGTPEFMAPEILLEQKYGRAVDWWAFGVLVYEMLLGQSPFRGDDEDEIFDAILEDEPLYPITMPRDAVSVLQKLLTRDPNRRLGSGKTDAEEIKRHPFFKDTNWDDVVNKRIPPPYFPTIVRTFFPKSATL</sequence>
<keyword evidence="12" id="KW-0067">ATP-binding</keyword>
<keyword evidence="10" id="KW-0418">Kinase</keyword>
<evidence type="ECO:0000256" key="5">
    <source>
        <dbReference type="ARBA" id="ARBA00022679"/>
    </source>
</evidence>
<keyword evidence="6" id="KW-0479">Metal-binding</keyword>
<dbReference type="OrthoDB" id="63267at2759"/>
<keyword evidence="7" id="KW-0677">Repeat</keyword>
<dbReference type="PROSITE" id="PS50011">
    <property type="entry name" value="PROTEIN_KINASE_DOM"/>
    <property type="match status" value="1"/>
</dbReference>
<dbReference type="AlphaFoldDB" id="A0A0C3L5U5"/>
<evidence type="ECO:0000256" key="7">
    <source>
        <dbReference type="ARBA" id="ARBA00022737"/>
    </source>
</evidence>
<feature type="domain" description="Protein kinase" evidence="15">
    <location>
        <begin position="1"/>
        <end position="245"/>
    </location>
</feature>
<feature type="domain" description="AGC-kinase C-terminal" evidence="16">
    <location>
        <begin position="246"/>
        <end position="277"/>
    </location>
</feature>
<evidence type="ECO:0000256" key="9">
    <source>
        <dbReference type="ARBA" id="ARBA00022771"/>
    </source>
</evidence>
<evidence type="ECO:0000256" key="12">
    <source>
        <dbReference type="ARBA" id="ARBA00022840"/>
    </source>
</evidence>
<reference evidence="18" key="2">
    <citation type="submission" date="2015-01" db="EMBL/GenBank/DDBJ databases">
        <title>Evolutionary Origins and Diversification of the Mycorrhizal Mutualists.</title>
        <authorList>
            <consortium name="DOE Joint Genome Institute"/>
            <consortium name="Mycorrhizal Genomics Consortium"/>
            <person name="Kohler A."/>
            <person name="Kuo A."/>
            <person name="Nagy L.G."/>
            <person name="Floudas D."/>
            <person name="Copeland A."/>
            <person name="Barry K.W."/>
            <person name="Cichocki N."/>
            <person name="Veneault-Fourrey C."/>
            <person name="LaButti K."/>
            <person name="Lindquist E.A."/>
            <person name="Lipzen A."/>
            <person name="Lundell T."/>
            <person name="Morin E."/>
            <person name="Murat C."/>
            <person name="Riley R."/>
            <person name="Ohm R."/>
            <person name="Sun H."/>
            <person name="Tunlid A."/>
            <person name="Henrissat B."/>
            <person name="Grigoriev I.V."/>
            <person name="Hibbett D.S."/>
            <person name="Martin F."/>
        </authorList>
    </citation>
    <scope>NUCLEOTIDE SEQUENCE [LARGE SCALE GENOMIC DNA]</scope>
    <source>
        <strain evidence="18">MUT 4182</strain>
    </source>
</reference>
<dbReference type="EC" id="2.7.11.13" evidence="2"/>
<dbReference type="PROSITE" id="PS00108">
    <property type="entry name" value="PROTEIN_KINASE_ST"/>
    <property type="match status" value="1"/>
</dbReference>
<dbReference type="PANTHER" id="PTHR24351">
    <property type="entry name" value="RIBOSOMAL PROTEIN S6 KINASE"/>
    <property type="match status" value="1"/>
</dbReference>
<comment type="catalytic activity">
    <reaction evidence="14">
        <text>L-seryl-[protein] + ATP = O-phospho-L-seryl-[protein] + ADP + H(+)</text>
        <dbReference type="Rhea" id="RHEA:17989"/>
        <dbReference type="Rhea" id="RHEA-COMP:9863"/>
        <dbReference type="Rhea" id="RHEA-COMP:11604"/>
        <dbReference type="ChEBI" id="CHEBI:15378"/>
        <dbReference type="ChEBI" id="CHEBI:29999"/>
        <dbReference type="ChEBI" id="CHEBI:30616"/>
        <dbReference type="ChEBI" id="CHEBI:83421"/>
        <dbReference type="ChEBI" id="CHEBI:456216"/>
        <dbReference type="EC" id="2.7.11.13"/>
    </reaction>
</comment>
<dbReference type="Gene3D" id="1.10.510.10">
    <property type="entry name" value="Transferase(Phosphotransferase) domain 1"/>
    <property type="match status" value="1"/>
</dbReference>
<keyword evidence="3" id="KW-0723">Serine/threonine-protein kinase</keyword>
<dbReference type="Pfam" id="PF00069">
    <property type="entry name" value="Pkinase"/>
    <property type="match status" value="1"/>
</dbReference>
<evidence type="ECO:0000256" key="8">
    <source>
        <dbReference type="ARBA" id="ARBA00022741"/>
    </source>
</evidence>
<dbReference type="GO" id="GO:0005524">
    <property type="term" value="F:ATP binding"/>
    <property type="evidence" value="ECO:0007669"/>
    <property type="project" value="UniProtKB-KW"/>
</dbReference>
<dbReference type="GO" id="GO:0008270">
    <property type="term" value="F:zinc ion binding"/>
    <property type="evidence" value="ECO:0007669"/>
    <property type="project" value="UniProtKB-KW"/>
</dbReference>
<evidence type="ECO:0000256" key="11">
    <source>
        <dbReference type="ARBA" id="ARBA00022833"/>
    </source>
</evidence>
<keyword evidence="8" id="KW-0547">Nucleotide-binding</keyword>
<evidence type="ECO:0000256" key="10">
    <source>
        <dbReference type="ARBA" id="ARBA00022777"/>
    </source>
</evidence>
<dbReference type="InterPro" id="IPR000961">
    <property type="entry name" value="AGC-kinase_C"/>
</dbReference>
<evidence type="ECO:0000256" key="3">
    <source>
        <dbReference type="ARBA" id="ARBA00022527"/>
    </source>
</evidence>
<dbReference type="SUPFAM" id="SSF56112">
    <property type="entry name" value="Protein kinase-like (PK-like)"/>
    <property type="match status" value="1"/>
</dbReference>
<dbReference type="FunFam" id="3.30.200.20:FF:000103">
    <property type="entry name" value="Protein kinase C"/>
    <property type="match status" value="1"/>
</dbReference>
<keyword evidence="11" id="KW-0862">Zinc</keyword>
<evidence type="ECO:0000259" key="15">
    <source>
        <dbReference type="PROSITE" id="PS50011"/>
    </source>
</evidence>
<reference evidence="17 18" key="1">
    <citation type="submission" date="2014-04" db="EMBL/GenBank/DDBJ databases">
        <authorList>
            <consortium name="DOE Joint Genome Institute"/>
            <person name="Kuo A."/>
            <person name="Girlanda M."/>
            <person name="Perotto S."/>
            <person name="Kohler A."/>
            <person name="Nagy L.G."/>
            <person name="Floudas D."/>
            <person name="Copeland A."/>
            <person name="Barry K.W."/>
            <person name="Cichocki N."/>
            <person name="Veneault-Fourrey C."/>
            <person name="LaButti K."/>
            <person name="Lindquist E.A."/>
            <person name="Lipzen A."/>
            <person name="Lundell T."/>
            <person name="Morin E."/>
            <person name="Murat C."/>
            <person name="Sun H."/>
            <person name="Tunlid A."/>
            <person name="Henrissat B."/>
            <person name="Grigoriev I.V."/>
            <person name="Hibbett D.S."/>
            <person name="Martin F."/>
            <person name="Nordberg H.P."/>
            <person name="Cantor M.N."/>
            <person name="Hua S.X."/>
        </authorList>
    </citation>
    <scope>NUCLEOTIDE SEQUENCE [LARGE SCALE GENOMIC DNA]</scope>
    <source>
        <strain evidence="17 18">MUT 4182</strain>
    </source>
</reference>
<dbReference type="PROSITE" id="PS51285">
    <property type="entry name" value="AGC_KINASE_CTER"/>
    <property type="match status" value="1"/>
</dbReference>
<keyword evidence="4" id="KW-0597">Phosphoprotein</keyword>
<dbReference type="InterPro" id="IPR011009">
    <property type="entry name" value="Kinase-like_dom_sf"/>
</dbReference>
<dbReference type="Proteomes" id="UP000054248">
    <property type="component" value="Unassembled WGS sequence"/>
</dbReference>
<dbReference type="FunFam" id="1.10.510.10:FF:000101">
    <property type="entry name" value="Protein kinase C"/>
    <property type="match status" value="1"/>
</dbReference>
<evidence type="ECO:0000259" key="16">
    <source>
        <dbReference type="PROSITE" id="PS51285"/>
    </source>
</evidence>
<keyword evidence="5" id="KW-0808">Transferase</keyword>
<evidence type="ECO:0000256" key="13">
    <source>
        <dbReference type="ARBA" id="ARBA00047272"/>
    </source>
</evidence>
<comment type="catalytic activity">
    <reaction evidence="13">
        <text>L-threonyl-[protein] + ATP = O-phospho-L-threonyl-[protein] + ADP + H(+)</text>
        <dbReference type="Rhea" id="RHEA:46608"/>
        <dbReference type="Rhea" id="RHEA-COMP:11060"/>
        <dbReference type="Rhea" id="RHEA-COMP:11605"/>
        <dbReference type="ChEBI" id="CHEBI:15378"/>
        <dbReference type="ChEBI" id="CHEBI:30013"/>
        <dbReference type="ChEBI" id="CHEBI:30616"/>
        <dbReference type="ChEBI" id="CHEBI:61977"/>
        <dbReference type="ChEBI" id="CHEBI:456216"/>
        <dbReference type="EC" id="2.7.11.13"/>
    </reaction>
</comment>
<organism evidence="17 18">
    <name type="scientific">Tulasnella calospora MUT 4182</name>
    <dbReference type="NCBI Taxonomy" id="1051891"/>
    <lineage>
        <taxon>Eukaryota</taxon>
        <taxon>Fungi</taxon>
        <taxon>Dikarya</taxon>
        <taxon>Basidiomycota</taxon>
        <taxon>Agaricomycotina</taxon>
        <taxon>Agaricomycetes</taxon>
        <taxon>Cantharellales</taxon>
        <taxon>Tulasnellaceae</taxon>
        <taxon>Tulasnella</taxon>
    </lineage>
</organism>
<evidence type="ECO:0000313" key="17">
    <source>
        <dbReference type="EMBL" id="KIO29208.1"/>
    </source>
</evidence>
<dbReference type="EMBL" id="KN822985">
    <property type="protein sequence ID" value="KIO29208.1"/>
    <property type="molecule type" value="Genomic_DNA"/>
</dbReference>
<dbReference type="Gene3D" id="3.30.200.20">
    <property type="entry name" value="Phosphorylase Kinase, domain 1"/>
    <property type="match status" value="1"/>
</dbReference>
<dbReference type="InterPro" id="IPR008271">
    <property type="entry name" value="Ser/Thr_kinase_AS"/>
</dbReference>
<keyword evidence="18" id="KW-1185">Reference proteome</keyword>
<evidence type="ECO:0000256" key="1">
    <source>
        <dbReference type="ARBA" id="ARBA00005490"/>
    </source>
</evidence>
<evidence type="ECO:0000256" key="6">
    <source>
        <dbReference type="ARBA" id="ARBA00022723"/>
    </source>
</evidence>
<proteinExistence type="inferred from homology"/>
<dbReference type="SMART" id="SM00220">
    <property type="entry name" value="S_TKc"/>
    <property type="match status" value="1"/>
</dbReference>
<comment type="similarity">
    <text evidence="1">Belongs to the protein kinase superfamily. AGC Ser/Thr protein kinase family. PKC subfamily.</text>
</comment>
<evidence type="ECO:0000256" key="4">
    <source>
        <dbReference type="ARBA" id="ARBA00022553"/>
    </source>
</evidence>
<name>A0A0C3L5U5_9AGAM</name>
<evidence type="ECO:0000313" key="18">
    <source>
        <dbReference type="Proteomes" id="UP000054248"/>
    </source>
</evidence>
<gene>
    <name evidence="17" type="ORF">M407DRAFT_14567</name>
</gene>
<accession>A0A0C3L5U5</accession>
<protein>
    <recommendedName>
        <fullName evidence="2">protein kinase C</fullName>
        <ecNumber evidence="2">2.7.11.13</ecNumber>
    </recommendedName>
</protein>
<evidence type="ECO:0000256" key="14">
    <source>
        <dbReference type="ARBA" id="ARBA00047470"/>
    </source>
</evidence>
<dbReference type="STRING" id="1051891.A0A0C3L5U5"/>
<dbReference type="InterPro" id="IPR000719">
    <property type="entry name" value="Prot_kinase_dom"/>
</dbReference>
<keyword evidence="9" id="KW-0863">Zinc-finger</keyword>